<evidence type="ECO:0000259" key="1">
    <source>
        <dbReference type="Pfam" id="PF05239"/>
    </source>
</evidence>
<feature type="domain" description="PRC-barrel" evidence="1">
    <location>
        <begin position="5"/>
        <end position="81"/>
    </location>
</feature>
<dbReference type="SUPFAM" id="SSF50346">
    <property type="entry name" value="PRC-barrel domain"/>
    <property type="match status" value="1"/>
</dbReference>
<dbReference type="Pfam" id="PF05239">
    <property type="entry name" value="PRC"/>
    <property type="match status" value="1"/>
</dbReference>
<name>A0A1H8W144_9EURY</name>
<organism evidence="2 3">
    <name type="scientific">Halorientalis persicus</name>
    <dbReference type="NCBI Taxonomy" id="1367881"/>
    <lineage>
        <taxon>Archaea</taxon>
        <taxon>Methanobacteriati</taxon>
        <taxon>Methanobacteriota</taxon>
        <taxon>Stenosarchaea group</taxon>
        <taxon>Halobacteria</taxon>
        <taxon>Halobacteriales</taxon>
        <taxon>Haloarculaceae</taxon>
        <taxon>Halorientalis</taxon>
    </lineage>
</organism>
<dbReference type="Proteomes" id="UP000198775">
    <property type="component" value="Unassembled WGS sequence"/>
</dbReference>
<dbReference type="InterPro" id="IPR027275">
    <property type="entry name" value="PRC-brl_dom"/>
</dbReference>
<evidence type="ECO:0000313" key="2">
    <source>
        <dbReference type="EMBL" id="SEP21369.1"/>
    </source>
</evidence>
<accession>A0A1H8W144</accession>
<reference evidence="3" key="1">
    <citation type="submission" date="2016-10" db="EMBL/GenBank/DDBJ databases">
        <authorList>
            <person name="Varghese N."/>
            <person name="Submissions S."/>
        </authorList>
    </citation>
    <scope>NUCLEOTIDE SEQUENCE [LARGE SCALE GENOMIC DNA]</scope>
    <source>
        <strain evidence="3">IBRC-M 10043</strain>
    </source>
</reference>
<evidence type="ECO:0000313" key="3">
    <source>
        <dbReference type="Proteomes" id="UP000198775"/>
    </source>
</evidence>
<gene>
    <name evidence="2" type="ORF">SAMN05216388_10461</name>
</gene>
<dbReference type="EMBL" id="FOCX01000046">
    <property type="protein sequence ID" value="SEP21369.1"/>
    <property type="molecule type" value="Genomic_DNA"/>
</dbReference>
<proteinExistence type="predicted"/>
<dbReference type="AlphaFoldDB" id="A0A1H8W144"/>
<keyword evidence="3" id="KW-1185">Reference proteome</keyword>
<dbReference type="PANTHER" id="PTHR38137:SF2">
    <property type="entry name" value="PRC-BARREL DOMAIN-CONTAINING PROTEIN"/>
    <property type="match status" value="1"/>
</dbReference>
<sequence length="83" mass="8952">MAMAVVLAKELSNKPVLSADGEELGHVYNLTMDAKTGALESVLVEPSDHLIAGFETTDNGRLRVPARCIDDLSDFLIVRKPGE</sequence>
<protein>
    <submittedName>
        <fullName evidence="2">Sporulation protein YlmC, PRC-barrel domain family</fullName>
    </submittedName>
</protein>
<dbReference type="InterPro" id="IPR011033">
    <property type="entry name" value="PRC_barrel-like_sf"/>
</dbReference>
<dbReference type="PANTHER" id="PTHR38137">
    <property type="entry name" value="PRC-BARREL DOMAIN PROTEIN"/>
    <property type="match status" value="1"/>
</dbReference>
<dbReference type="Gene3D" id="2.30.30.240">
    <property type="entry name" value="PRC-barrel domain"/>
    <property type="match status" value="1"/>
</dbReference>